<gene>
    <name evidence="2" type="ORF">GCM10010124_13180</name>
</gene>
<proteinExistence type="predicted"/>
<evidence type="ECO:0000256" key="1">
    <source>
        <dbReference type="SAM" id="Phobius"/>
    </source>
</evidence>
<dbReference type="RefSeq" id="WP_189113285.1">
    <property type="nucleotide sequence ID" value="NZ_BMQC01000003.1"/>
</dbReference>
<evidence type="ECO:0000313" key="2">
    <source>
        <dbReference type="EMBL" id="GGK22059.1"/>
    </source>
</evidence>
<feature type="transmembrane region" description="Helical" evidence="1">
    <location>
        <begin position="154"/>
        <end position="174"/>
    </location>
</feature>
<reference evidence="2" key="1">
    <citation type="journal article" date="2014" name="Int. J. Syst. Evol. Microbiol.">
        <title>Complete genome sequence of Corynebacterium casei LMG S-19264T (=DSM 44701T), isolated from a smear-ripened cheese.</title>
        <authorList>
            <consortium name="US DOE Joint Genome Institute (JGI-PGF)"/>
            <person name="Walter F."/>
            <person name="Albersmeier A."/>
            <person name="Kalinowski J."/>
            <person name="Ruckert C."/>
        </authorList>
    </citation>
    <scope>NUCLEOTIDE SEQUENCE</scope>
    <source>
        <strain evidence="2">JCM 3091</strain>
    </source>
</reference>
<dbReference type="AlphaFoldDB" id="A0A8J3BHQ2"/>
<dbReference type="Proteomes" id="UP000662200">
    <property type="component" value="Unassembled WGS sequence"/>
</dbReference>
<protein>
    <submittedName>
        <fullName evidence="2">Uncharacterized protein</fullName>
    </submittedName>
</protein>
<keyword evidence="1" id="KW-0472">Membrane</keyword>
<comment type="caution">
    <text evidence="2">The sequence shown here is derived from an EMBL/GenBank/DDBJ whole genome shotgun (WGS) entry which is preliminary data.</text>
</comment>
<organism evidence="2 3">
    <name type="scientific">Pilimelia terevasa</name>
    <dbReference type="NCBI Taxonomy" id="53372"/>
    <lineage>
        <taxon>Bacteria</taxon>
        <taxon>Bacillati</taxon>
        <taxon>Actinomycetota</taxon>
        <taxon>Actinomycetes</taxon>
        <taxon>Micromonosporales</taxon>
        <taxon>Micromonosporaceae</taxon>
        <taxon>Pilimelia</taxon>
    </lineage>
</organism>
<feature type="transmembrane region" description="Helical" evidence="1">
    <location>
        <begin position="32"/>
        <end position="52"/>
    </location>
</feature>
<accession>A0A8J3BHQ2</accession>
<sequence>MSSFCVGLVAGGLVAAAFYLIVGSLLRPVLPVWARLGLIAPFLVFILLREYGHFSHVRMPENRRLVPITVFRFGDVFGPFQFGLEMGTGARTYLPSGLPYVVALAVAFFADIPLAALAGIGFGLGRGYMAVASALYTRDGSQWSDDWDDRHRQLVTTTVVTFTVAACVAIWTTLT</sequence>
<name>A0A8J3BHQ2_9ACTN</name>
<keyword evidence="1" id="KW-1133">Transmembrane helix</keyword>
<evidence type="ECO:0000313" key="3">
    <source>
        <dbReference type="Proteomes" id="UP000662200"/>
    </source>
</evidence>
<reference evidence="2" key="2">
    <citation type="submission" date="2020-09" db="EMBL/GenBank/DDBJ databases">
        <authorList>
            <person name="Sun Q."/>
            <person name="Ohkuma M."/>
        </authorList>
    </citation>
    <scope>NUCLEOTIDE SEQUENCE</scope>
    <source>
        <strain evidence="2">JCM 3091</strain>
    </source>
</reference>
<dbReference type="EMBL" id="BMQC01000003">
    <property type="protein sequence ID" value="GGK22059.1"/>
    <property type="molecule type" value="Genomic_DNA"/>
</dbReference>
<feature type="transmembrane region" description="Helical" evidence="1">
    <location>
        <begin position="102"/>
        <end position="124"/>
    </location>
</feature>
<keyword evidence="3" id="KW-1185">Reference proteome</keyword>
<keyword evidence="1" id="KW-0812">Transmembrane</keyword>